<dbReference type="RefSeq" id="WP_119669298.1">
    <property type="nucleotide sequence ID" value="NZ_QXED01000005.1"/>
</dbReference>
<evidence type="ECO:0000313" key="2">
    <source>
        <dbReference type="EMBL" id="RIV21506.1"/>
    </source>
</evidence>
<keyword evidence="1" id="KW-0812">Transmembrane</keyword>
<dbReference type="EMBL" id="QXED01000005">
    <property type="protein sequence ID" value="RIV21506.1"/>
    <property type="molecule type" value="Genomic_DNA"/>
</dbReference>
<keyword evidence="3" id="KW-1185">Reference proteome</keyword>
<comment type="caution">
    <text evidence="2">The sequence shown here is derived from an EMBL/GenBank/DDBJ whole genome shotgun (WGS) entry which is preliminary data.</text>
</comment>
<accession>A0A418M6T3</accession>
<dbReference type="Proteomes" id="UP000283523">
    <property type="component" value="Unassembled WGS sequence"/>
</dbReference>
<reference evidence="2 3" key="1">
    <citation type="submission" date="2018-08" db="EMBL/GenBank/DDBJ databases">
        <title>Fibrisoma montanum sp. nov., isolated from Danxia mountain soil.</title>
        <authorList>
            <person name="Huang Y."/>
        </authorList>
    </citation>
    <scope>NUCLEOTIDE SEQUENCE [LARGE SCALE GENOMIC DNA]</scope>
    <source>
        <strain evidence="2 3">HYT19</strain>
    </source>
</reference>
<organism evidence="2 3">
    <name type="scientific">Fibrisoma montanum</name>
    <dbReference type="NCBI Taxonomy" id="2305895"/>
    <lineage>
        <taxon>Bacteria</taxon>
        <taxon>Pseudomonadati</taxon>
        <taxon>Bacteroidota</taxon>
        <taxon>Cytophagia</taxon>
        <taxon>Cytophagales</taxon>
        <taxon>Spirosomataceae</taxon>
        <taxon>Fibrisoma</taxon>
    </lineage>
</organism>
<dbReference type="AlphaFoldDB" id="A0A418M6T3"/>
<protein>
    <submittedName>
        <fullName evidence="2">Uncharacterized protein</fullName>
    </submittedName>
</protein>
<feature type="transmembrane region" description="Helical" evidence="1">
    <location>
        <begin position="127"/>
        <end position="149"/>
    </location>
</feature>
<feature type="transmembrane region" description="Helical" evidence="1">
    <location>
        <begin position="12"/>
        <end position="34"/>
    </location>
</feature>
<keyword evidence="1" id="KW-1133">Transmembrane helix</keyword>
<keyword evidence="1" id="KW-0472">Membrane</keyword>
<feature type="transmembrane region" description="Helical" evidence="1">
    <location>
        <begin position="94"/>
        <end position="115"/>
    </location>
</feature>
<gene>
    <name evidence="2" type="ORF">DYU11_19075</name>
</gene>
<sequence length="227" mass="25823">MKEFFLKKWVRHSLVGLGMLIVWQIGAFALRYMARSNGEQILAPLSKNSSILKEGMKTLSTLEKSNLQRLLNLFDRIENQKEQHKAAFLEFYPYHFASSALLLILSSISVVLLFLTAQVGMNNTSPYVRTIFFTLAALTAFYALSPLVFKQETNISTNLRKFILYDNLEGELYNYAVTNPNVTSSNDTLPFNKFHSSITKTMAEINSINVEFDYKVIPVPDFGLTKP</sequence>
<evidence type="ECO:0000313" key="3">
    <source>
        <dbReference type="Proteomes" id="UP000283523"/>
    </source>
</evidence>
<proteinExistence type="predicted"/>
<name>A0A418M6T3_9BACT</name>
<evidence type="ECO:0000256" key="1">
    <source>
        <dbReference type="SAM" id="Phobius"/>
    </source>
</evidence>